<dbReference type="GO" id="GO:0031415">
    <property type="term" value="C:NatA complex"/>
    <property type="evidence" value="ECO:0007669"/>
    <property type="project" value="TreeGrafter"/>
</dbReference>
<keyword evidence="5" id="KW-1185">Reference proteome</keyword>
<dbReference type="Proteomes" id="UP000308768">
    <property type="component" value="Unassembled WGS sequence"/>
</dbReference>
<protein>
    <recommendedName>
        <fullName evidence="6">N-alpha-acetyltransferase 16, NatA auxiliary subunit</fullName>
    </recommendedName>
</protein>
<dbReference type="OrthoDB" id="10263032at2759"/>
<dbReference type="EMBL" id="NAJN01000493">
    <property type="protein sequence ID" value="TKA72536.1"/>
    <property type="molecule type" value="Genomic_DNA"/>
</dbReference>
<dbReference type="Pfam" id="PF12569">
    <property type="entry name" value="NatA_aux_su"/>
    <property type="match status" value="1"/>
</dbReference>
<dbReference type="Gene3D" id="1.25.40.1010">
    <property type="match status" value="1"/>
</dbReference>
<dbReference type="STRING" id="331657.A0A4U0XA43"/>
<feature type="compositionally biased region" description="Basic and acidic residues" evidence="3">
    <location>
        <begin position="347"/>
        <end position="366"/>
    </location>
</feature>
<feature type="region of interest" description="Disordered" evidence="3">
    <location>
        <begin position="327"/>
        <end position="388"/>
    </location>
</feature>
<gene>
    <name evidence="4" type="ORF">B0A49_04230</name>
</gene>
<dbReference type="InterPro" id="IPR021183">
    <property type="entry name" value="NatA_aux_su"/>
</dbReference>
<dbReference type="PANTHER" id="PTHR22767">
    <property type="entry name" value="N-TERMINAL ACETYLTRANSFERASE-RELATED"/>
    <property type="match status" value="1"/>
</dbReference>
<comment type="caution">
    <text evidence="4">The sequence shown here is derived from an EMBL/GenBank/DDBJ whole genome shotgun (WGS) entry which is preliminary data.</text>
</comment>
<dbReference type="InterPro" id="IPR011990">
    <property type="entry name" value="TPR-like_helical_dom_sf"/>
</dbReference>
<dbReference type="Gene3D" id="1.25.40.1040">
    <property type="match status" value="1"/>
</dbReference>
<evidence type="ECO:0008006" key="6">
    <source>
        <dbReference type="Google" id="ProtNLM"/>
    </source>
</evidence>
<organism evidence="4 5">
    <name type="scientific">Cryomyces minteri</name>
    <dbReference type="NCBI Taxonomy" id="331657"/>
    <lineage>
        <taxon>Eukaryota</taxon>
        <taxon>Fungi</taxon>
        <taxon>Dikarya</taxon>
        <taxon>Ascomycota</taxon>
        <taxon>Pezizomycotina</taxon>
        <taxon>Dothideomycetes</taxon>
        <taxon>Dothideomycetes incertae sedis</taxon>
        <taxon>Cryomyces</taxon>
    </lineage>
</organism>
<keyword evidence="2" id="KW-0802">TPR repeat</keyword>
<evidence type="ECO:0000256" key="3">
    <source>
        <dbReference type="SAM" id="MobiDB-lite"/>
    </source>
</evidence>
<evidence type="ECO:0000256" key="2">
    <source>
        <dbReference type="ARBA" id="ARBA00022803"/>
    </source>
</evidence>
<name>A0A4U0XA43_9PEZI</name>
<reference evidence="4 5" key="1">
    <citation type="submission" date="2017-03" db="EMBL/GenBank/DDBJ databases">
        <title>Genomes of endolithic fungi from Antarctica.</title>
        <authorList>
            <person name="Coleine C."/>
            <person name="Masonjones S."/>
            <person name="Stajich J.E."/>
        </authorList>
    </citation>
    <scope>NUCLEOTIDE SEQUENCE [LARGE SCALE GENOMIC DNA]</scope>
    <source>
        <strain evidence="4 5">CCFEE 5187</strain>
    </source>
</reference>
<dbReference type="SUPFAM" id="SSF48452">
    <property type="entry name" value="TPR-like"/>
    <property type="match status" value="1"/>
</dbReference>
<feature type="region of interest" description="Disordered" evidence="3">
    <location>
        <begin position="1"/>
        <end position="20"/>
    </location>
</feature>
<dbReference type="PANTHER" id="PTHR22767:SF2">
    <property type="entry name" value="N(ALPHA)-ACETYLTRANSFERASE 15_16, ISOFORM A"/>
    <property type="match status" value="1"/>
</dbReference>
<evidence type="ECO:0000256" key="1">
    <source>
        <dbReference type="ARBA" id="ARBA00022737"/>
    </source>
</evidence>
<accession>A0A4U0XA43</accession>
<sequence length="582" mass="65764">MSGEQFVLPGQQRPGAPRPEQDLYVEGHAFEGVCRLSSSWAIVSLDWMTAGVSESKNGAKKGEKAEFDFANVKALYDDEEKRRTIGELVEGYASDKQMNGSAEKQTNRDTADQFQLSVLYFLVQHYNFHLSRNLQKATESVDKAIELKASSVPYDYYMTKARTWKHYGNTQKASEVMNKAREMDEKDRYINTKCAKYQLRNNQNEDALKTMSKFTRNEVVGGTLGDLHDMQCMWYITEDGEAYLRQGKLGLALKRFKAIYDIFDVWYEDQFDFHSFSLRKGQIRAYVDMVRWEDHLREHPFFVRAAISAVKIYVRLYDKPDLAHRANGVDGGMDANERRKALKKAKKEQERLEKAEAEKRDAEKKAANKKTATGADGEPKKEDEDPQGIKLAQTKELLEDAMKFLSPLLEFSPKNVEAQNVGFEVFIRREKYLLALKCLLAASSVEPSNATLHEQTIRFRRTLDALPTPLPPKVPEVIDSTFTLLPASTSLTAHNDAYLSKHAHSASAVQAGLRVRKLLDAATQPQNEKDLIATLELSGATLEEAKAGFALLGEWSSAQEVKKAYLEAAGKRWPEATAFKAA</sequence>
<dbReference type="FunFam" id="1.25.40.1010:FF:000002">
    <property type="entry name" value="N-terminal acetyltransferase catalytic subunit (NAT1)"/>
    <property type="match status" value="1"/>
</dbReference>
<proteinExistence type="predicted"/>
<evidence type="ECO:0000313" key="5">
    <source>
        <dbReference type="Proteomes" id="UP000308768"/>
    </source>
</evidence>
<evidence type="ECO:0000313" key="4">
    <source>
        <dbReference type="EMBL" id="TKA72536.1"/>
    </source>
</evidence>
<dbReference type="AlphaFoldDB" id="A0A4U0XA43"/>
<keyword evidence="1" id="KW-0677">Repeat</keyword>